<comment type="pathway">
    <text evidence="2 13">Glycolipid biosynthesis; lipid IV(A) biosynthesis; lipid IV(A) from (3R)-3-hydroxytetradecanoyl-[acyl-carrier-protein] and UDP-N-acetyl-alpha-D-glucosamine: step 6/6.</text>
</comment>
<dbReference type="STRING" id="588602.SAMN04487991_2305"/>
<feature type="binding site" evidence="13">
    <location>
        <begin position="54"/>
        <end position="61"/>
    </location>
    <ligand>
        <name>ATP</name>
        <dbReference type="ChEBI" id="CHEBI:30616"/>
    </ligand>
</feature>
<dbReference type="HAMAP" id="MF_00409">
    <property type="entry name" value="LpxK"/>
    <property type="match status" value="1"/>
</dbReference>
<keyword evidence="15" id="KW-1185">Reference proteome</keyword>
<gene>
    <name evidence="13" type="primary">lpxK</name>
    <name evidence="14" type="ORF">SAMN04487991_2305</name>
</gene>
<dbReference type="RefSeq" id="WP_090060840.1">
    <property type="nucleotide sequence ID" value="NZ_FORH01000004.1"/>
</dbReference>
<reference evidence="15" key="1">
    <citation type="submission" date="2016-10" db="EMBL/GenBank/DDBJ databases">
        <authorList>
            <person name="Varghese N."/>
            <person name="Submissions S."/>
        </authorList>
    </citation>
    <scope>NUCLEOTIDE SEQUENCE [LARGE SCALE GENOMIC DNA]</scope>
    <source>
        <strain evidence="15">DSM 26471</strain>
    </source>
</reference>
<dbReference type="Proteomes" id="UP000199630">
    <property type="component" value="Unassembled WGS sequence"/>
</dbReference>
<evidence type="ECO:0000256" key="3">
    <source>
        <dbReference type="ARBA" id="ARBA00012071"/>
    </source>
</evidence>
<sequence>MKPPLFWSNSAAAPGWQAWLLSPLARLYAHATARRVAQSGYRAQCPVICVGNINAGGTGKTPTTIALVQHLMARGHRPHVVSRGYGGRLEGPVRVEEGQHSAGEVGDEPLLVAAFCPVWVAKDRAAGVRAAETSGADVVILDDGMQNPTVQKDLTLVVVDAWRGFGNGCVIPAGPLREPVTKGMARGDVLISIGDARAQARFEANWGGSVSISHLKAELKPLQMGFEWDGQNVLAFAGIGHPEKFFQTLTGLGANLLRAEALRDHQPLSTSLMTRLEIDALALDAQLVTTEKDAVRLPRAFRTKVITLPVRLEIPDWRSIDAHLSRLGLD</sequence>
<evidence type="ECO:0000256" key="9">
    <source>
        <dbReference type="ARBA" id="ARBA00022777"/>
    </source>
</evidence>
<keyword evidence="10 13" id="KW-0067">ATP-binding</keyword>
<keyword evidence="6 13" id="KW-0441">Lipid A biosynthesis</keyword>
<evidence type="ECO:0000256" key="5">
    <source>
        <dbReference type="ARBA" id="ARBA00022516"/>
    </source>
</evidence>
<organism evidence="14 15">
    <name type="scientific">Celeribacter neptunius</name>
    <dbReference type="NCBI Taxonomy" id="588602"/>
    <lineage>
        <taxon>Bacteria</taxon>
        <taxon>Pseudomonadati</taxon>
        <taxon>Pseudomonadota</taxon>
        <taxon>Alphaproteobacteria</taxon>
        <taxon>Rhodobacterales</taxon>
        <taxon>Roseobacteraceae</taxon>
        <taxon>Celeribacter</taxon>
    </lineage>
</organism>
<dbReference type="EMBL" id="FORH01000004">
    <property type="protein sequence ID" value="SFJ52796.1"/>
    <property type="molecule type" value="Genomic_DNA"/>
</dbReference>
<evidence type="ECO:0000313" key="14">
    <source>
        <dbReference type="EMBL" id="SFJ52796.1"/>
    </source>
</evidence>
<evidence type="ECO:0000256" key="7">
    <source>
        <dbReference type="ARBA" id="ARBA00022679"/>
    </source>
</evidence>
<dbReference type="GO" id="GO:0009029">
    <property type="term" value="F:lipid-A 4'-kinase activity"/>
    <property type="evidence" value="ECO:0007669"/>
    <property type="project" value="UniProtKB-UniRule"/>
</dbReference>
<dbReference type="GO" id="GO:0005886">
    <property type="term" value="C:plasma membrane"/>
    <property type="evidence" value="ECO:0007669"/>
    <property type="project" value="TreeGrafter"/>
</dbReference>
<evidence type="ECO:0000256" key="1">
    <source>
        <dbReference type="ARBA" id="ARBA00002274"/>
    </source>
</evidence>
<dbReference type="Pfam" id="PF02606">
    <property type="entry name" value="LpxK"/>
    <property type="match status" value="1"/>
</dbReference>
<keyword evidence="9 13" id="KW-0418">Kinase</keyword>
<dbReference type="UniPathway" id="UPA00359">
    <property type="reaction ID" value="UER00482"/>
</dbReference>
<keyword evidence="7 13" id="KW-0808">Transferase</keyword>
<evidence type="ECO:0000256" key="10">
    <source>
        <dbReference type="ARBA" id="ARBA00022840"/>
    </source>
</evidence>
<dbReference type="OrthoDB" id="9766423at2"/>
<dbReference type="GO" id="GO:0009244">
    <property type="term" value="P:lipopolysaccharide core region biosynthetic process"/>
    <property type="evidence" value="ECO:0007669"/>
    <property type="project" value="TreeGrafter"/>
</dbReference>
<dbReference type="InterPro" id="IPR027417">
    <property type="entry name" value="P-loop_NTPase"/>
</dbReference>
<name>A0A1I3S5K9_9RHOB</name>
<keyword evidence="5 13" id="KW-0444">Lipid biosynthesis</keyword>
<dbReference type="InterPro" id="IPR003758">
    <property type="entry name" value="LpxK"/>
</dbReference>
<evidence type="ECO:0000256" key="2">
    <source>
        <dbReference type="ARBA" id="ARBA00004870"/>
    </source>
</evidence>
<dbReference type="PANTHER" id="PTHR42724">
    <property type="entry name" value="TETRAACYLDISACCHARIDE 4'-KINASE"/>
    <property type="match status" value="1"/>
</dbReference>
<comment type="function">
    <text evidence="1 13">Transfers the gamma-phosphate of ATP to the 4'-position of a tetraacyldisaccharide 1-phosphate intermediate (termed DS-1-P) to form tetraacyldisaccharide 1,4'-bis-phosphate (lipid IVA).</text>
</comment>
<keyword evidence="11 13" id="KW-0443">Lipid metabolism</keyword>
<accession>A0A1I3S5K9</accession>
<comment type="similarity">
    <text evidence="13">Belongs to the LpxK family.</text>
</comment>
<evidence type="ECO:0000256" key="12">
    <source>
        <dbReference type="ARBA" id="ARBA00029757"/>
    </source>
</evidence>
<evidence type="ECO:0000313" key="15">
    <source>
        <dbReference type="Proteomes" id="UP000199630"/>
    </source>
</evidence>
<evidence type="ECO:0000256" key="11">
    <source>
        <dbReference type="ARBA" id="ARBA00023098"/>
    </source>
</evidence>
<proteinExistence type="inferred from homology"/>
<dbReference type="EC" id="2.7.1.130" evidence="3 13"/>
<evidence type="ECO:0000256" key="6">
    <source>
        <dbReference type="ARBA" id="ARBA00022556"/>
    </source>
</evidence>
<comment type="catalytic activity">
    <reaction evidence="13">
        <text>a lipid A disaccharide + ATP = a lipid IVA + ADP + H(+)</text>
        <dbReference type="Rhea" id="RHEA:67840"/>
        <dbReference type="ChEBI" id="CHEBI:15378"/>
        <dbReference type="ChEBI" id="CHEBI:30616"/>
        <dbReference type="ChEBI" id="CHEBI:176343"/>
        <dbReference type="ChEBI" id="CHEBI:176425"/>
        <dbReference type="ChEBI" id="CHEBI:456216"/>
        <dbReference type="EC" id="2.7.1.130"/>
    </reaction>
</comment>
<dbReference type="NCBIfam" id="TIGR00682">
    <property type="entry name" value="lpxK"/>
    <property type="match status" value="1"/>
</dbReference>
<evidence type="ECO:0000256" key="13">
    <source>
        <dbReference type="HAMAP-Rule" id="MF_00409"/>
    </source>
</evidence>
<evidence type="ECO:0000256" key="4">
    <source>
        <dbReference type="ARBA" id="ARBA00016436"/>
    </source>
</evidence>
<dbReference type="AlphaFoldDB" id="A0A1I3S5K9"/>
<keyword evidence="8 13" id="KW-0547">Nucleotide-binding</keyword>
<evidence type="ECO:0000256" key="8">
    <source>
        <dbReference type="ARBA" id="ARBA00022741"/>
    </source>
</evidence>
<dbReference type="SUPFAM" id="SSF52540">
    <property type="entry name" value="P-loop containing nucleoside triphosphate hydrolases"/>
    <property type="match status" value="1"/>
</dbReference>
<dbReference type="PANTHER" id="PTHR42724:SF1">
    <property type="entry name" value="TETRAACYLDISACCHARIDE 4'-KINASE, MITOCHONDRIAL-RELATED"/>
    <property type="match status" value="1"/>
</dbReference>
<dbReference type="GO" id="GO:0009245">
    <property type="term" value="P:lipid A biosynthetic process"/>
    <property type="evidence" value="ECO:0007669"/>
    <property type="project" value="UniProtKB-UniRule"/>
</dbReference>
<protein>
    <recommendedName>
        <fullName evidence="4 13">Tetraacyldisaccharide 4'-kinase</fullName>
        <ecNumber evidence="3 13">2.7.1.130</ecNumber>
    </recommendedName>
    <alternativeName>
        <fullName evidence="12 13">Lipid A 4'-kinase</fullName>
    </alternativeName>
</protein>
<dbReference type="GO" id="GO:0005524">
    <property type="term" value="F:ATP binding"/>
    <property type="evidence" value="ECO:0007669"/>
    <property type="project" value="UniProtKB-UniRule"/>
</dbReference>